<proteinExistence type="predicted"/>
<dbReference type="AlphaFoldDB" id="A0A1E7DKX4"/>
<organism evidence="2 3">
    <name type="scientific">Domibacillus iocasae</name>
    <dbReference type="NCBI Taxonomy" id="1714016"/>
    <lineage>
        <taxon>Bacteria</taxon>
        <taxon>Bacillati</taxon>
        <taxon>Bacillota</taxon>
        <taxon>Bacilli</taxon>
        <taxon>Bacillales</taxon>
        <taxon>Bacillaceae</taxon>
        <taxon>Domibacillus</taxon>
    </lineage>
</organism>
<dbReference type="RefSeq" id="WP_069939495.1">
    <property type="nucleotide sequence ID" value="NZ_MAMP01000024.1"/>
</dbReference>
<dbReference type="STRING" id="1714016.BA724_11475"/>
<keyword evidence="3" id="KW-1185">Reference proteome</keyword>
<sequence length="467" mass="52606">MRKVLLFSVILFIVSGGLLTVQWIGYEKLSSASEKIMANQTVEIDVKSNGFSIKQVLHSLPENSELNVKMPADAKEVSCSKGDMCIKGGHSGTVIANGGSITIQYKIPASLSSQSFLLNNGQSSFENVDITNTALLVTDHTKRDGQWISSIEQTAAKQLSAIDFYSFEGKADRPPLFWQKDVLKAANLAGITVFAKESVNLSEESVSVPFPAEEIAAQTVVISPELKPQQLDGLTLIQKESDVKKIRSKMIYDYVKKHFIFPEEEQWLTSFLAVSLYNIQPMHMKAVNMNERIAAVLTEAEQKEWKTALLQFKGKEVNAEKLDKALSAVKNEQTDFFEKNKNIDSPAAPLVFFDGRPVTVEGTDVPFHMKNKEGLIYVPLKETAEVLGYSIQEVSSQEWMMKKEFETYRFYLNENRVLLNEHQYALYETALQNIEGIVYIDKIWFQKIFLVEVQETNTAIHLKSYGL</sequence>
<evidence type="ECO:0000259" key="1">
    <source>
        <dbReference type="Pfam" id="PF07833"/>
    </source>
</evidence>
<gene>
    <name evidence="2" type="ORF">BA724_11475</name>
</gene>
<accession>A0A1E7DKX4</accession>
<feature type="domain" description="Copper amine oxidase-like N-terminal" evidence="1">
    <location>
        <begin position="364"/>
        <end position="456"/>
    </location>
</feature>
<dbReference type="Proteomes" id="UP000095658">
    <property type="component" value="Unassembled WGS sequence"/>
</dbReference>
<comment type="caution">
    <text evidence="2">The sequence shown here is derived from an EMBL/GenBank/DDBJ whole genome shotgun (WGS) entry which is preliminary data.</text>
</comment>
<reference evidence="2 3" key="1">
    <citation type="submission" date="2016-06" db="EMBL/GenBank/DDBJ databases">
        <title>Domibacillus iocasae genome sequencing.</title>
        <authorList>
            <person name="Verma A."/>
            <person name="Pal Y."/>
            <person name="Ojha A.K."/>
            <person name="Krishnamurthi S."/>
        </authorList>
    </citation>
    <scope>NUCLEOTIDE SEQUENCE [LARGE SCALE GENOMIC DNA]</scope>
    <source>
        <strain evidence="2 3">DSM 29979</strain>
    </source>
</reference>
<evidence type="ECO:0000313" key="3">
    <source>
        <dbReference type="Proteomes" id="UP000095658"/>
    </source>
</evidence>
<dbReference type="OrthoDB" id="2431422at2"/>
<evidence type="ECO:0000313" key="2">
    <source>
        <dbReference type="EMBL" id="OES43714.1"/>
    </source>
</evidence>
<dbReference type="InterPro" id="IPR012854">
    <property type="entry name" value="Cu_amine_oxidase-like_N"/>
</dbReference>
<name>A0A1E7DKX4_9BACI</name>
<dbReference type="EMBL" id="MAMP01000024">
    <property type="protein sequence ID" value="OES43714.1"/>
    <property type="molecule type" value="Genomic_DNA"/>
</dbReference>
<dbReference type="Pfam" id="PF07833">
    <property type="entry name" value="Cu_amine_oxidN1"/>
    <property type="match status" value="1"/>
</dbReference>
<protein>
    <recommendedName>
        <fullName evidence="1">Copper amine oxidase-like N-terminal domain-containing protein</fullName>
    </recommendedName>
</protein>